<proteinExistence type="predicted"/>
<dbReference type="RefSeq" id="WP_183326628.1">
    <property type="nucleotide sequence ID" value="NZ_JACHHK010000001.1"/>
</dbReference>
<name>A0A7W8CVN4_9FIRM</name>
<dbReference type="InterPro" id="IPR029478">
    <property type="entry name" value="TM1586_NiRdase"/>
</dbReference>
<evidence type="ECO:0000313" key="2">
    <source>
        <dbReference type="EMBL" id="MBB5182161.1"/>
    </source>
</evidence>
<accession>A0A7W8CVN4</accession>
<dbReference type="Gene3D" id="3.40.109.10">
    <property type="entry name" value="NADH Oxidase"/>
    <property type="match status" value="1"/>
</dbReference>
<feature type="domain" description="Putative nitroreductase TM1586" evidence="1">
    <location>
        <begin position="4"/>
        <end position="211"/>
    </location>
</feature>
<evidence type="ECO:0000259" key="1">
    <source>
        <dbReference type="Pfam" id="PF14512"/>
    </source>
</evidence>
<dbReference type="AlphaFoldDB" id="A0A7W8CVN4"/>
<dbReference type="Proteomes" id="UP000539953">
    <property type="component" value="Unassembled WGS sequence"/>
</dbReference>
<reference evidence="2 3" key="1">
    <citation type="submission" date="2020-08" db="EMBL/GenBank/DDBJ databases">
        <title>Genomic Encyclopedia of Type Strains, Phase IV (KMG-IV): sequencing the most valuable type-strain genomes for metagenomic binning, comparative biology and taxonomic classification.</title>
        <authorList>
            <person name="Goeker M."/>
        </authorList>
    </citation>
    <scope>NUCLEOTIDE SEQUENCE [LARGE SCALE GENOMIC DNA]</scope>
    <source>
        <strain evidence="2 3">DSM 25799</strain>
    </source>
</reference>
<dbReference type="Gene3D" id="3.40.109.30">
    <property type="entry name" value="putative nitroreductase (tm1586), domain 2"/>
    <property type="match status" value="1"/>
</dbReference>
<dbReference type="EMBL" id="JACHHK010000001">
    <property type="protein sequence ID" value="MBB5182161.1"/>
    <property type="molecule type" value="Genomic_DNA"/>
</dbReference>
<keyword evidence="3" id="KW-1185">Reference proteome</keyword>
<dbReference type="SUPFAM" id="SSF55469">
    <property type="entry name" value="FMN-dependent nitroreductase-like"/>
    <property type="match status" value="1"/>
</dbReference>
<organism evidence="2 3">
    <name type="scientific">Catenisphaera adipataccumulans</name>
    <dbReference type="NCBI Taxonomy" id="700500"/>
    <lineage>
        <taxon>Bacteria</taxon>
        <taxon>Bacillati</taxon>
        <taxon>Bacillota</taxon>
        <taxon>Erysipelotrichia</taxon>
        <taxon>Erysipelotrichales</taxon>
        <taxon>Erysipelotrichaceae</taxon>
        <taxon>Catenisphaera</taxon>
    </lineage>
</organism>
<evidence type="ECO:0000313" key="3">
    <source>
        <dbReference type="Proteomes" id="UP000539953"/>
    </source>
</evidence>
<gene>
    <name evidence="2" type="ORF">HNQ47_000164</name>
</gene>
<comment type="caution">
    <text evidence="2">The sequence shown here is derived from an EMBL/GenBank/DDBJ whole genome shotgun (WGS) entry which is preliminary data.</text>
</comment>
<protein>
    <recommendedName>
        <fullName evidence="1">Putative nitroreductase TM1586 domain-containing protein</fullName>
    </recommendedName>
</protein>
<dbReference type="InterPro" id="IPR000415">
    <property type="entry name" value="Nitroreductase-like"/>
</dbReference>
<dbReference type="GO" id="GO:0016491">
    <property type="term" value="F:oxidoreductase activity"/>
    <property type="evidence" value="ECO:0007669"/>
    <property type="project" value="InterPro"/>
</dbReference>
<dbReference type="Pfam" id="PF14512">
    <property type="entry name" value="TM1586_NiRdase"/>
    <property type="match status" value="1"/>
</dbReference>
<sequence>MDFIEAMKQRHSVRKFTNQPLAADAVSVLQKETDRVNEESSLHIQLITNEPDAFEAGKPSYGDFQGCRNYFALIGPKGKEEAIGYYGEHLVLLAQTLGMNSCWVAMTYKKGKSHGTIAPGEKRYMVIALGYGQTQGTAHKVKTLSQVSDYQSGDPEWYKNGLEAALLAPTAINQQKFTFKRNGEKVSVKAGLGFYTKTDLGIVKYHFELGSGKDQNIWA</sequence>